<feature type="binding site" evidence="17">
    <location>
        <position position="34"/>
    </location>
    <ligand>
        <name>ATP</name>
        <dbReference type="ChEBI" id="CHEBI:30616"/>
    </ligand>
</feature>
<keyword evidence="14" id="KW-1208">Phospholipid metabolism</keyword>
<feature type="transmembrane region" description="Helical" evidence="19">
    <location>
        <begin position="103"/>
        <end position="128"/>
    </location>
</feature>
<feature type="binding site" evidence="16">
    <location>
        <position position="75"/>
    </location>
    <ligand>
        <name>substrate</name>
    </ligand>
</feature>
<evidence type="ECO:0000256" key="16">
    <source>
        <dbReference type="PIRSR" id="PIRSR600829-2"/>
    </source>
</evidence>
<evidence type="ECO:0000256" key="9">
    <source>
        <dbReference type="ARBA" id="ARBA00022840"/>
    </source>
</evidence>
<dbReference type="PATRIC" id="fig|1423781.4.peg.581"/>
<reference evidence="20 21" key="1">
    <citation type="journal article" date="2015" name="Genome Announc.">
        <title>Expanding the biotechnology potential of lactobacilli through comparative genomics of 213 strains and associated genera.</title>
        <authorList>
            <person name="Sun Z."/>
            <person name="Harris H.M."/>
            <person name="McCann A."/>
            <person name="Guo C."/>
            <person name="Argimon S."/>
            <person name="Zhang W."/>
            <person name="Yang X."/>
            <person name="Jeffery I.B."/>
            <person name="Cooney J.C."/>
            <person name="Kagawa T.F."/>
            <person name="Liu W."/>
            <person name="Song Y."/>
            <person name="Salvetti E."/>
            <person name="Wrobel A."/>
            <person name="Rasinkangas P."/>
            <person name="Parkhill J."/>
            <person name="Rea M.C."/>
            <person name="O'Sullivan O."/>
            <person name="Ritari J."/>
            <person name="Douillard F.P."/>
            <person name="Paul Ross R."/>
            <person name="Yang R."/>
            <person name="Briner A.E."/>
            <person name="Felis G.E."/>
            <person name="de Vos W.M."/>
            <person name="Barrangou R."/>
            <person name="Klaenhammer T.R."/>
            <person name="Caufield P.W."/>
            <person name="Cui Y."/>
            <person name="Zhang H."/>
            <person name="O'Toole P.W."/>
        </authorList>
    </citation>
    <scope>NUCLEOTIDE SEQUENCE [LARGE SCALE GENOMIC DNA]</scope>
    <source>
        <strain evidence="20 21">DSM 23829</strain>
    </source>
</reference>
<comment type="subcellular location">
    <subcellularLocation>
        <location evidence="1">Cell membrane</location>
        <topology evidence="1">Multi-pass membrane protein</topology>
    </subcellularLocation>
</comment>
<evidence type="ECO:0000256" key="14">
    <source>
        <dbReference type="ARBA" id="ARBA00023264"/>
    </source>
</evidence>
<dbReference type="OrthoDB" id="9789934at2"/>
<dbReference type="CDD" id="cd14265">
    <property type="entry name" value="UDPK_IM_like"/>
    <property type="match status" value="1"/>
</dbReference>
<dbReference type="GO" id="GO:0046872">
    <property type="term" value="F:metal ion binding"/>
    <property type="evidence" value="ECO:0007669"/>
    <property type="project" value="UniProtKB-KW"/>
</dbReference>
<accession>A0A0R2AKV8</accession>
<dbReference type="AlphaFoldDB" id="A0A0R2AKV8"/>
<gene>
    <name evidence="20" type="ORF">FD06_GL000568</name>
</gene>
<keyword evidence="12 19" id="KW-0472">Membrane</keyword>
<evidence type="ECO:0000256" key="15">
    <source>
        <dbReference type="PIRSR" id="PIRSR600829-1"/>
    </source>
</evidence>
<comment type="caution">
    <text evidence="20">The sequence shown here is derived from an EMBL/GenBank/DDBJ whole genome shotgun (WGS) entry which is preliminary data.</text>
</comment>
<dbReference type="GO" id="GO:0008654">
    <property type="term" value="P:phospholipid biosynthetic process"/>
    <property type="evidence" value="ECO:0007669"/>
    <property type="project" value="UniProtKB-KW"/>
</dbReference>
<keyword evidence="18" id="KW-0460">Magnesium</keyword>
<keyword evidence="11" id="KW-0443">Lipid metabolism</keyword>
<name>A0A0R2AKV8_9LACO</name>
<keyword evidence="21" id="KW-1185">Reference proteome</keyword>
<evidence type="ECO:0000256" key="7">
    <source>
        <dbReference type="ARBA" id="ARBA00022741"/>
    </source>
</evidence>
<keyword evidence="18" id="KW-0479">Metal-binding</keyword>
<keyword evidence="6 19" id="KW-0812">Transmembrane</keyword>
<feature type="binding site" evidence="18">
    <location>
        <position position="34"/>
    </location>
    <ligand>
        <name>a divalent metal cation</name>
        <dbReference type="ChEBI" id="CHEBI:60240"/>
    </ligand>
</feature>
<dbReference type="PANTHER" id="PTHR34299">
    <property type="entry name" value="DIACYLGLYCEROL KINASE"/>
    <property type="match status" value="1"/>
</dbReference>
<evidence type="ECO:0000256" key="8">
    <source>
        <dbReference type="ARBA" id="ARBA00022777"/>
    </source>
</evidence>
<keyword evidence="4" id="KW-0444">Lipid biosynthesis</keyword>
<dbReference type="GO" id="GO:0005524">
    <property type="term" value="F:ATP binding"/>
    <property type="evidence" value="ECO:0007669"/>
    <property type="project" value="UniProtKB-KW"/>
</dbReference>
<feature type="binding site" evidence="17">
    <location>
        <position position="82"/>
    </location>
    <ligand>
        <name>ATP</name>
        <dbReference type="ChEBI" id="CHEBI:30616"/>
    </ligand>
</feature>
<evidence type="ECO:0000313" key="21">
    <source>
        <dbReference type="Proteomes" id="UP000052012"/>
    </source>
</evidence>
<evidence type="ECO:0000256" key="5">
    <source>
        <dbReference type="ARBA" id="ARBA00022679"/>
    </source>
</evidence>
<evidence type="ECO:0000256" key="4">
    <source>
        <dbReference type="ARBA" id="ARBA00022516"/>
    </source>
</evidence>
<dbReference type="GO" id="GO:0016301">
    <property type="term" value="F:kinase activity"/>
    <property type="evidence" value="ECO:0007669"/>
    <property type="project" value="UniProtKB-KW"/>
</dbReference>
<keyword evidence="10 19" id="KW-1133">Transmembrane helix</keyword>
<feature type="transmembrane region" description="Helical" evidence="19">
    <location>
        <begin position="61"/>
        <end position="81"/>
    </location>
</feature>
<keyword evidence="3" id="KW-1003">Cell membrane</keyword>
<evidence type="ECO:0000313" key="20">
    <source>
        <dbReference type="EMBL" id="KRM67848.1"/>
    </source>
</evidence>
<comment type="similarity">
    <text evidence="2">Belongs to the bacterial diacylglycerol kinase family.</text>
</comment>
<feature type="active site" description="Proton acceptor" evidence="15">
    <location>
        <position position="75"/>
    </location>
</feature>
<evidence type="ECO:0000256" key="2">
    <source>
        <dbReference type="ARBA" id="ARBA00005967"/>
    </source>
</evidence>
<evidence type="ECO:0000256" key="11">
    <source>
        <dbReference type="ARBA" id="ARBA00023098"/>
    </source>
</evidence>
<keyword evidence="7 17" id="KW-0547">Nucleotide-binding</keyword>
<dbReference type="GO" id="GO:0005886">
    <property type="term" value="C:plasma membrane"/>
    <property type="evidence" value="ECO:0007669"/>
    <property type="project" value="UniProtKB-SubCell"/>
</dbReference>
<comment type="cofactor">
    <cofactor evidence="18">
        <name>Mg(2+)</name>
        <dbReference type="ChEBI" id="CHEBI:18420"/>
    </cofactor>
    <text evidence="18">Mn(2+), Zn(2+), Cd(2+) and Co(2+) support activity to lesser extents.</text>
</comment>
<dbReference type="Proteomes" id="UP000052012">
    <property type="component" value="Unassembled WGS sequence"/>
</dbReference>
<evidence type="ECO:0000256" key="13">
    <source>
        <dbReference type="ARBA" id="ARBA00023209"/>
    </source>
</evidence>
<dbReference type="STRING" id="1423781.FD06_GL000568"/>
<keyword evidence="5" id="KW-0808">Transferase</keyword>
<evidence type="ECO:0000256" key="3">
    <source>
        <dbReference type="ARBA" id="ARBA00022475"/>
    </source>
</evidence>
<dbReference type="InterPro" id="IPR033717">
    <property type="entry name" value="UDPK"/>
</dbReference>
<evidence type="ECO:0000256" key="1">
    <source>
        <dbReference type="ARBA" id="ARBA00004651"/>
    </source>
</evidence>
<feature type="binding site" evidence="17">
    <location>
        <begin position="101"/>
        <end position="102"/>
    </location>
    <ligand>
        <name>ATP</name>
        <dbReference type="ChEBI" id="CHEBI:30616"/>
    </ligand>
</feature>
<proteinExistence type="inferred from homology"/>
<keyword evidence="9 17" id="KW-0067">ATP-binding</keyword>
<evidence type="ECO:0000256" key="18">
    <source>
        <dbReference type="PIRSR" id="PIRSR600829-4"/>
    </source>
</evidence>
<dbReference type="InterPro" id="IPR036945">
    <property type="entry name" value="DAGK_sf"/>
</dbReference>
<keyword evidence="8 20" id="KW-0418">Kinase</keyword>
<evidence type="ECO:0000256" key="10">
    <source>
        <dbReference type="ARBA" id="ARBA00022989"/>
    </source>
</evidence>
<evidence type="ECO:0000256" key="12">
    <source>
        <dbReference type="ARBA" id="ARBA00023136"/>
    </source>
</evidence>
<feature type="binding site" evidence="18">
    <location>
        <position position="82"/>
    </location>
    <ligand>
        <name>a divalent metal cation</name>
        <dbReference type="ChEBI" id="CHEBI:60240"/>
    </ligand>
</feature>
<dbReference type="EMBL" id="AYYQ01000035">
    <property type="protein sequence ID" value="KRM67848.1"/>
    <property type="molecule type" value="Genomic_DNA"/>
</dbReference>
<organism evidence="20 21">
    <name type="scientific">Apilactobacillus ozensis DSM 23829 = JCM 17196</name>
    <dbReference type="NCBI Taxonomy" id="1423781"/>
    <lineage>
        <taxon>Bacteria</taxon>
        <taxon>Bacillati</taxon>
        <taxon>Bacillota</taxon>
        <taxon>Bacilli</taxon>
        <taxon>Lactobacillales</taxon>
        <taxon>Lactobacillaceae</taxon>
        <taxon>Apilactobacillus</taxon>
    </lineage>
</organism>
<evidence type="ECO:0000256" key="17">
    <source>
        <dbReference type="PIRSR" id="PIRSR600829-3"/>
    </source>
</evidence>
<keyword evidence="13" id="KW-0594">Phospholipid biosynthesis</keyword>
<feature type="transmembrane region" description="Helical" evidence="19">
    <location>
        <begin position="37"/>
        <end position="54"/>
    </location>
</feature>
<dbReference type="InterPro" id="IPR000829">
    <property type="entry name" value="DAGK"/>
</dbReference>
<protein>
    <submittedName>
        <fullName evidence="20">Undecaprenol kinase</fullName>
    </submittedName>
</protein>
<dbReference type="PANTHER" id="PTHR34299:SF1">
    <property type="entry name" value="DIACYLGLYCEROL KINASE"/>
    <property type="match status" value="1"/>
</dbReference>
<dbReference type="Pfam" id="PF01219">
    <property type="entry name" value="DAGK_prokar"/>
    <property type="match status" value="1"/>
</dbReference>
<dbReference type="RefSeq" id="WP_056966846.1">
    <property type="nucleotide sequence ID" value="NZ_AYYQ01000035.1"/>
</dbReference>
<sequence>MALKDSKKQIGKNKNFCQSLAHALQGIWALITEERNFRFHVFASAFAFIMGIILKIDINGWLWIATAMFVVIAAEVLNTIVETVVDLIVDNHYSILAKKAKDVAAGGVLISALFAVIIGCLIFIPSFFKLIR</sequence>
<evidence type="ECO:0000256" key="6">
    <source>
        <dbReference type="ARBA" id="ARBA00022692"/>
    </source>
</evidence>
<dbReference type="Gene3D" id="1.10.287.3610">
    <property type="match status" value="1"/>
</dbReference>
<evidence type="ECO:0000256" key="19">
    <source>
        <dbReference type="SAM" id="Phobius"/>
    </source>
</evidence>